<evidence type="ECO:0000256" key="1">
    <source>
        <dbReference type="ARBA" id="ARBA00005964"/>
    </source>
</evidence>
<reference evidence="6" key="1">
    <citation type="journal article" date="2019" name="Int. J. Syst. Evol. Microbiol.">
        <title>The Global Catalogue of Microorganisms (GCM) 10K type strain sequencing project: providing services to taxonomists for standard genome sequencing and annotation.</title>
        <authorList>
            <consortium name="The Broad Institute Genomics Platform"/>
            <consortium name="The Broad Institute Genome Sequencing Center for Infectious Disease"/>
            <person name="Wu L."/>
            <person name="Ma J."/>
        </authorList>
    </citation>
    <scope>NUCLEOTIDE SEQUENCE [LARGE SCALE GENOMIC DNA]</scope>
    <source>
        <strain evidence="6">JCM 18532</strain>
    </source>
</reference>
<dbReference type="Gene3D" id="3.40.50.1820">
    <property type="entry name" value="alpha/beta hydrolase"/>
    <property type="match status" value="1"/>
</dbReference>
<accession>A0ABP8Z174</accession>
<dbReference type="InterPro" id="IPR019826">
    <property type="entry name" value="Carboxylesterase_B_AS"/>
</dbReference>
<organism evidence="5 6">
    <name type="scientific">Nocardioides endophyticus</name>
    <dbReference type="NCBI Taxonomy" id="1353775"/>
    <lineage>
        <taxon>Bacteria</taxon>
        <taxon>Bacillati</taxon>
        <taxon>Actinomycetota</taxon>
        <taxon>Actinomycetes</taxon>
        <taxon>Propionibacteriales</taxon>
        <taxon>Nocardioidaceae</taxon>
        <taxon>Nocardioides</taxon>
    </lineage>
</organism>
<name>A0ABP8Z174_9ACTN</name>
<keyword evidence="6" id="KW-1185">Reference proteome</keyword>
<evidence type="ECO:0000313" key="5">
    <source>
        <dbReference type="EMBL" id="GAA4743540.1"/>
    </source>
</evidence>
<sequence>MTGIRLVELAQGTIRGLEEAGICSFRGIPYAAAPVGALRFAAPQSPPRVAVVDATSYGATVSTPPQRSPEIDALLPDPVRPGDQPLNLNIWTPDVSARLPVLVWIHGGGFVTGAGSTEVFDGSAFARDGVVVVTINYRLAVEGFVALPGAVANRGLLDQVAALEWVRDHIAAFGGDPDLVTVAGESAGAMAVSTLLSMPRARGLFRRAIAQSGAGHHVHSADEAAFVAELFAADLGVELSCDAVAAIPVDDLHQALNRVLGSATASEDPRGRRIRRLGVQPVVDGDVLPARPVEAIGAGAGADVDLLIGTNTDEYGLFVEATGLAARLDEEMLAGLVGRLGDDVAALLPSYREDAPGASPERLFRDVQADWFFVVPMLRLLEARRAATGRTHVYQLAWNPPTYGGRLGACHTLEIPFVFDTLADPWGQDLRGVDAPQRLADEMHRAWVSFVTTGDPGWPAYAPDLGVLRFDAGDGRASEVVLDPHARTRDRWAGLALQ</sequence>
<evidence type="ECO:0000259" key="4">
    <source>
        <dbReference type="Pfam" id="PF00135"/>
    </source>
</evidence>
<dbReference type="PRINTS" id="PR00878">
    <property type="entry name" value="CHOLNESTRASE"/>
</dbReference>
<dbReference type="SUPFAM" id="SSF53474">
    <property type="entry name" value="alpha/beta-Hydrolases"/>
    <property type="match status" value="1"/>
</dbReference>
<dbReference type="Pfam" id="PF00135">
    <property type="entry name" value="COesterase"/>
    <property type="match status" value="1"/>
</dbReference>
<dbReference type="PROSITE" id="PS00122">
    <property type="entry name" value="CARBOXYLESTERASE_B_1"/>
    <property type="match status" value="1"/>
</dbReference>
<gene>
    <name evidence="5" type="ORF">GCM10023350_30320</name>
</gene>
<protein>
    <recommendedName>
        <fullName evidence="3">Carboxylic ester hydrolase</fullName>
        <ecNumber evidence="3">3.1.1.-</ecNumber>
    </recommendedName>
</protein>
<comment type="caution">
    <text evidence="5">The sequence shown here is derived from an EMBL/GenBank/DDBJ whole genome shotgun (WGS) entry which is preliminary data.</text>
</comment>
<dbReference type="InterPro" id="IPR029058">
    <property type="entry name" value="AB_hydrolase_fold"/>
</dbReference>
<comment type="similarity">
    <text evidence="1 3">Belongs to the type-B carboxylesterase/lipase family.</text>
</comment>
<proteinExistence type="inferred from homology"/>
<dbReference type="Proteomes" id="UP001499882">
    <property type="component" value="Unassembled WGS sequence"/>
</dbReference>
<evidence type="ECO:0000256" key="3">
    <source>
        <dbReference type="RuleBase" id="RU361235"/>
    </source>
</evidence>
<dbReference type="PANTHER" id="PTHR11559">
    <property type="entry name" value="CARBOXYLESTERASE"/>
    <property type="match status" value="1"/>
</dbReference>
<dbReference type="EMBL" id="BAABKN010000019">
    <property type="protein sequence ID" value="GAA4743540.1"/>
    <property type="molecule type" value="Genomic_DNA"/>
</dbReference>
<feature type="domain" description="Carboxylesterase type B" evidence="4">
    <location>
        <begin position="6"/>
        <end position="456"/>
    </location>
</feature>
<keyword evidence="2 3" id="KW-0378">Hydrolase</keyword>
<evidence type="ECO:0000256" key="2">
    <source>
        <dbReference type="ARBA" id="ARBA00022801"/>
    </source>
</evidence>
<dbReference type="InterPro" id="IPR002018">
    <property type="entry name" value="CarbesteraseB"/>
</dbReference>
<evidence type="ECO:0000313" key="6">
    <source>
        <dbReference type="Proteomes" id="UP001499882"/>
    </source>
</evidence>
<dbReference type="InterPro" id="IPR000997">
    <property type="entry name" value="Cholinesterase"/>
</dbReference>
<dbReference type="RefSeq" id="WP_345527656.1">
    <property type="nucleotide sequence ID" value="NZ_BAABKN010000019.1"/>
</dbReference>
<dbReference type="EC" id="3.1.1.-" evidence="3"/>
<dbReference type="InterPro" id="IPR050309">
    <property type="entry name" value="Type-B_Carboxylest/Lipase"/>
</dbReference>